<keyword evidence="4 7" id="KW-0689">Ribosomal protein</keyword>
<evidence type="ECO:0000256" key="6">
    <source>
        <dbReference type="ARBA" id="ARBA00035292"/>
    </source>
</evidence>
<sequence length="151" mass="16318">MQVILMEKIAKLGALGSIVSVKRGFARNYLIPQGKAKWATESAIAEFESRRAELEKKQAETLSAAESLAAKLEGMVIQIAQKAGADGKLFGSVTNLNIAEELCKQKYSVEKSMIRMPAGQFKKTGDYPVVIVLHSDVSAQITVTVVSETTS</sequence>
<evidence type="ECO:0000256" key="5">
    <source>
        <dbReference type="ARBA" id="ARBA00023274"/>
    </source>
</evidence>
<dbReference type="GO" id="GO:0003735">
    <property type="term" value="F:structural constituent of ribosome"/>
    <property type="evidence" value="ECO:0007669"/>
    <property type="project" value="InterPro"/>
</dbReference>
<dbReference type="InterPro" id="IPR009027">
    <property type="entry name" value="Ribosomal_bL9/RNase_H1_N"/>
</dbReference>
<dbReference type="SUPFAM" id="SSF55658">
    <property type="entry name" value="L9 N-domain-like"/>
    <property type="match status" value="1"/>
</dbReference>
<dbReference type="EMBL" id="FMWO01000013">
    <property type="protein sequence ID" value="SCZ84197.1"/>
    <property type="molecule type" value="Genomic_DNA"/>
</dbReference>
<gene>
    <name evidence="7 9" type="primary">rplI</name>
    <name evidence="9" type="ORF">NSMM_110006</name>
</gene>
<keyword evidence="2 7" id="KW-0699">rRNA-binding</keyword>
<dbReference type="HAMAP" id="MF_00503">
    <property type="entry name" value="Ribosomal_bL9"/>
    <property type="match status" value="1"/>
</dbReference>
<dbReference type="Pfam" id="PF01281">
    <property type="entry name" value="Ribosomal_L9_N"/>
    <property type="match status" value="1"/>
</dbReference>
<dbReference type="GO" id="GO:0005840">
    <property type="term" value="C:ribosome"/>
    <property type="evidence" value="ECO:0007669"/>
    <property type="project" value="UniProtKB-KW"/>
</dbReference>
<evidence type="ECO:0000313" key="9">
    <source>
        <dbReference type="EMBL" id="SCZ84197.1"/>
    </source>
</evidence>
<evidence type="ECO:0000256" key="4">
    <source>
        <dbReference type="ARBA" id="ARBA00022980"/>
    </source>
</evidence>
<dbReference type="GO" id="GO:0006412">
    <property type="term" value="P:translation"/>
    <property type="evidence" value="ECO:0007669"/>
    <property type="project" value="UniProtKB-UniRule"/>
</dbReference>
<keyword evidence="5 7" id="KW-0687">Ribonucleoprotein</keyword>
<dbReference type="GO" id="GO:1990904">
    <property type="term" value="C:ribonucleoprotein complex"/>
    <property type="evidence" value="ECO:0007669"/>
    <property type="project" value="UniProtKB-KW"/>
</dbReference>
<dbReference type="PANTHER" id="PTHR21368">
    <property type="entry name" value="50S RIBOSOMAL PROTEIN L9"/>
    <property type="match status" value="1"/>
</dbReference>
<proteinExistence type="inferred from homology"/>
<accession>A0A1G5SB23</accession>
<evidence type="ECO:0000256" key="7">
    <source>
        <dbReference type="HAMAP-Rule" id="MF_00503"/>
    </source>
</evidence>
<organism evidence="9 10">
    <name type="scientific">Nitrosomonas mobilis</name>
    <dbReference type="NCBI Taxonomy" id="51642"/>
    <lineage>
        <taxon>Bacteria</taxon>
        <taxon>Pseudomonadati</taxon>
        <taxon>Pseudomonadota</taxon>
        <taxon>Betaproteobacteria</taxon>
        <taxon>Nitrosomonadales</taxon>
        <taxon>Nitrosomonadaceae</taxon>
        <taxon>Nitrosomonas</taxon>
    </lineage>
</organism>
<dbReference type="InterPro" id="IPR000244">
    <property type="entry name" value="Ribosomal_bL9"/>
</dbReference>
<dbReference type="InterPro" id="IPR020070">
    <property type="entry name" value="Ribosomal_bL9_N"/>
</dbReference>
<dbReference type="InterPro" id="IPR036935">
    <property type="entry name" value="Ribosomal_bL9_N_sf"/>
</dbReference>
<evidence type="ECO:0000256" key="3">
    <source>
        <dbReference type="ARBA" id="ARBA00022884"/>
    </source>
</evidence>
<keyword evidence="10" id="KW-1185">Reference proteome</keyword>
<evidence type="ECO:0000256" key="1">
    <source>
        <dbReference type="ARBA" id="ARBA00010605"/>
    </source>
</evidence>
<dbReference type="Gene3D" id="3.10.430.100">
    <property type="entry name" value="Ribosomal protein L9, C-terminal domain"/>
    <property type="match status" value="1"/>
</dbReference>
<dbReference type="OrthoDB" id="9788336at2"/>
<feature type="domain" description="Ribosomal protein L9" evidence="8">
    <location>
        <begin position="13"/>
        <end position="40"/>
    </location>
</feature>
<comment type="similarity">
    <text evidence="1 7">Belongs to the bacterial ribosomal protein bL9 family.</text>
</comment>
<dbReference type="AlphaFoldDB" id="A0A1G5SB23"/>
<keyword evidence="3 7" id="KW-0694">RNA-binding</keyword>
<reference evidence="9 10" key="1">
    <citation type="submission" date="2016-10" db="EMBL/GenBank/DDBJ databases">
        <authorList>
            <person name="de Groot N.N."/>
        </authorList>
    </citation>
    <scope>NUCLEOTIDE SEQUENCE [LARGE SCALE GENOMIC DNA]</scope>
    <source>
        <strain evidence="9">1</strain>
    </source>
</reference>
<dbReference type="Pfam" id="PF03948">
    <property type="entry name" value="Ribosomal_L9_C"/>
    <property type="match status" value="1"/>
</dbReference>
<dbReference type="STRING" id="51642.NSMM_110006"/>
<dbReference type="SUPFAM" id="SSF55653">
    <property type="entry name" value="Ribosomal protein L9 C-domain"/>
    <property type="match status" value="1"/>
</dbReference>
<evidence type="ECO:0000313" key="10">
    <source>
        <dbReference type="Proteomes" id="UP000198729"/>
    </source>
</evidence>
<comment type="function">
    <text evidence="7">Binds to the 23S rRNA.</text>
</comment>
<dbReference type="Proteomes" id="UP000198729">
    <property type="component" value="Unassembled WGS sequence"/>
</dbReference>
<dbReference type="InterPro" id="IPR036791">
    <property type="entry name" value="Ribosomal_bL9_C_sf"/>
</dbReference>
<dbReference type="NCBIfam" id="TIGR00158">
    <property type="entry name" value="L9"/>
    <property type="match status" value="1"/>
</dbReference>
<evidence type="ECO:0000256" key="2">
    <source>
        <dbReference type="ARBA" id="ARBA00022730"/>
    </source>
</evidence>
<dbReference type="Gene3D" id="3.40.5.10">
    <property type="entry name" value="Ribosomal protein L9, N-terminal domain"/>
    <property type="match status" value="1"/>
</dbReference>
<name>A0A1G5SB23_9PROT</name>
<dbReference type="PROSITE" id="PS00651">
    <property type="entry name" value="RIBOSOMAL_L9"/>
    <property type="match status" value="1"/>
</dbReference>
<dbReference type="InterPro" id="IPR020594">
    <property type="entry name" value="Ribosomal_bL9_bac/chp"/>
</dbReference>
<evidence type="ECO:0000259" key="8">
    <source>
        <dbReference type="PROSITE" id="PS00651"/>
    </source>
</evidence>
<protein>
    <recommendedName>
        <fullName evidence="6 7">Large ribosomal subunit protein bL9</fullName>
    </recommendedName>
</protein>
<dbReference type="RefSeq" id="WP_090283490.1">
    <property type="nucleotide sequence ID" value="NZ_FMWO01000013.1"/>
</dbReference>
<dbReference type="GO" id="GO:0019843">
    <property type="term" value="F:rRNA binding"/>
    <property type="evidence" value="ECO:0007669"/>
    <property type="project" value="UniProtKB-UniRule"/>
</dbReference>
<dbReference type="InterPro" id="IPR020069">
    <property type="entry name" value="Ribosomal_bL9_C"/>
</dbReference>